<evidence type="ECO:0000256" key="8">
    <source>
        <dbReference type="ARBA" id="ARBA00022840"/>
    </source>
</evidence>
<comment type="caution">
    <text evidence="22">The sequence shown here is derived from an EMBL/GenBank/DDBJ whole genome shotgun (WGS) entry which is preliminary data.</text>
</comment>
<evidence type="ECO:0000256" key="11">
    <source>
        <dbReference type="ARBA" id="ARBA00022963"/>
    </source>
</evidence>
<dbReference type="Pfam" id="PF02786">
    <property type="entry name" value="CPSase_L_D2"/>
    <property type="match status" value="1"/>
</dbReference>
<dbReference type="Gene3D" id="3.30.470.20">
    <property type="entry name" value="ATP-grasp fold, B domain"/>
    <property type="match status" value="1"/>
</dbReference>
<evidence type="ECO:0000256" key="2">
    <source>
        <dbReference type="ARBA" id="ARBA00004305"/>
    </source>
</evidence>
<dbReference type="NCBIfam" id="NF006367">
    <property type="entry name" value="PRK08591.1"/>
    <property type="match status" value="1"/>
</dbReference>
<dbReference type="PANTHER" id="PTHR18866:SF33">
    <property type="entry name" value="METHYLCROTONOYL-COA CARBOXYLASE SUBUNIT ALPHA, MITOCHONDRIAL-RELATED"/>
    <property type="match status" value="1"/>
</dbReference>
<dbReference type="PANTHER" id="PTHR18866">
    <property type="entry name" value="CARBOXYLASE:PYRUVATE/ACETYL-COA/PROPIONYL-COA CARBOXYLASE"/>
    <property type="match status" value="1"/>
</dbReference>
<dbReference type="InterPro" id="IPR001882">
    <property type="entry name" value="Biotin_BS"/>
</dbReference>
<evidence type="ECO:0000259" key="20">
    <source>
        <dbReference type="PROSITE" id="PS50975"/>
    </source>
</evidence>
<dbReference type="Pfam" id="PF00364">
    <property type="entry name" value="Biotin_lipoyl"/>
    <property type="match status" value="1"/>
</dbReference>
<dbReference type="PROSITE" id="PS50975">
    <property type="entry name" value="ATP_GRASP"/>
    <property type="match status" value="1"/>
</dbReference>
<dbReference type="InterPro" id="IPR005479">
    <property type="entry name" value="CPAse_ATP-bd"/>
</dbReference>
<evidence type="ECO:0000256" key="10">
    <source>
        <dbReference type="ARBA" id="ARBA00022946"/>
    </source>
</evidence>
<evidence type="ECO:0000256" key="17">
    <source>
        <dbReference type="ARBA" id="ARBA00056148"/>
    </source>
</evidence>
<name>A0A834MBY0_RHYFE</name>
<evidence type="ECO:0000256" key="9">
    <source>
        <dbReference type="ARBA" id="ARBA00022842"/>
    </source>
</evidence>
<dbReference type="GO" id="GO:0005524">
    <property type="term" value="F:ATP binding"/>
    <property type="evidence" value="ECO:0007669"/>
    <property type="project" value="UniProtKB-UniRule"/>
</dbReference>
<reference evidence="22" key="1">
    <citation type="submission" date="2020-08" db="EMBL/GenBank/DDBJ databases">
        <title>Genome sequencing and assembly of the red palm weevil Rhynchophorus ferrugineus.</title>
        <authorList>
            <person name="Dias G.B."/>
            <person name="Bergman C.M."/>
            <person name="Manee M."/>
        </authorList>
    </citation>
    <scope>NUCLEOTIDE SEQUENCE</scope>
    <source>
        <strain evidence="22">AA-2017</strain>
        <tissue evidence="22">Whole larva</tissue>
    </source>
</reference>
<comment type="catalytic activity">
    <reaction evidence="16">
        <text>propanoyl-CoA + hydrogencarbonate + ATP = (S)-methylmalonyl-CoA + ADP + phosphate + H(+)</text>
        <dbReference type="Rhea" id="RHEA:23720"/>
        <dbReference type="ChEBI" id="CHEBI:15378"/>
        <dbReference type="ChEBI" id="CHEBI:17544"/>
        <dbReference type="ChEBI" id="CHEBI:30616"/>
        <dbReference type="ChEBI" id="CHEBI:43474"/>
        <dbReference type="ChEBI" id="CHEBI:57327"/>
        <dbReference type="ChEBI" id="CHEBI:57392"/>
        <dbReference type="ChEBI" id="CHEBI:456216"/>
        <dbReference type="EC" id="6.4.1.3"/>
    </reaction>
    <physiologicalReaction direction="left-to-right" evidence="16">
        <dbReference type="Rhea" id="RHEA:23721"/>
    </physiologicalReaction>
</comment>
<gene>
    <name evidence="22" type="ORF">GWI33_008824</name>
</gene>
<dbReference type="AlphaFoldDB" id="A0A834MBY0"/>
<dbReference type="SUPFAM" id="SSF56059">
    <property type="entry name" value="Glutathione synthetase ATP-binding domain-like"/>
    <property type="match status" value="1"/>
</dbReference>
<proteinExistence type="predicted"/>
<dbReference type="InterPro" id="IPR011054">
    <property type="entry name" value="Rudment_hybrid_motif"/>
</dbReference>
<protein>
    <recommendedName>
        <fullName evidence="4">propionyl-CoA carboxylase</fullName>
        <ecNumber evidence="4">6.4.1.3</ecNumber>
    </recommendedName>
</protein>
<dbReference type="InterPro" id="IPR041265">
    <property type="entry name" value="PCC_BT"/>
</dbReference>
<evidence type="ECO:0000259" key="19">
    <source>
        <dbReference type="PROSITE" id="PS50968"/>
    </source>
</evidence>
<dbReference type="InterPro" id="IPR005482">
    <property type="entry name" value="Biotin_COase_C"/>
</dbReference>
<evidence type="ECO:0000313" key="22">
    <source>
        <dbReference type="EMBL" id="KAF7278053.1"/>
    </source>
</evidence>
<comment type="pathway">
    <text evidence="3">Metabolic intermediate metabolism; propanoyl-CoA degradation; succinyl-CoA from propanoyl-CoA: step 1/3.</text>
</comment>
<dbReference type="SUPFAM" id="SSF51230">
    <property type="entry name" value="Single hybrid motif"/>
    <property type="match status" value="1"/>
</dbReference>
<dbReference type="CDD" id="cd06850">
    <property type="entry name" value="biotinyl_domain"/>
    <property type="match status" value="1"/>
</dbReference>
<dbReference type="Gene3D" id="3.30.700.30">
    <property type="match status" value="1"/>
</dbReference>
<dbReference type="SUPFAM" id="SSF51246">
    <property type="entry name" value="Rudiment single hybrid motif"/>
    <property type="match status" value="1"/>
</dbReference>
<dbReference type="InterPro" id="IPR005481">
    <property type="entry name" value="BC-like_N"/>
</dbReference>
<dbReference type="UniPathway" id="UPA00945">
    <property type="reaction ID" value="UER00908"/>
</dbReference>
<keyword evidence="15" id="KW-0092">Biotin</keyword>
<keyword evidence="12" id="KW-0443">Lipid metabolism</keyword>
<sequence length="712" mass="79893">MVLKRLFVFSVSYTCHNKVKLRSLRMVAFRRGLGSLSAAETNEATFKKVLIANRGEIACRIIRTAKRMGIRTVAVYSVADSQAKHVKLADEAIFIGPSPAIESYLDFEKILNAIKETGADAVHPGYGFLSENPKFVQALEAENITFIGPSADAISRMGDKLQSKRMAVAAGVNIIPGVDAIVTDVDDCVLVANHIGYPVMIKASAGGGGKGMRIARNDQETREGYLLASQEAEAGFGDKRLLVEKFIEDPRHIEIQILADKHGNVIHLNERDCSIQRRNQKVIEEAPSVFLDNATRETMGQQAIALCKELNYSSAGTIEFLIDQRRNFYFLEMNTRLQVEHPITECITNIDIVEQMFRIAMGCQLNIKQEDVKIDGWAIENRIYAEDPYRSFGIPSIGRIHEYKEPNHIEGIRCDSGIEEGSKISMYYDPLISKLISHGRTRQEAIEKCTRALDSYVIRGITNNIPLLRDVLSEENFRTGRISTNYLPTIYPDGFKGLSLTVREKHKLVAVAGALFASNQIRSKSLINYSEFRKRTKVREDWKLSIRLDEEVFSVNVSDGNGLFKCKVNANWLEIDKNGINLAKSLLELEIDRERDIFQIISKNAVGDYHLIFRGNNYKLKILTQKAMDYHGLMTKKGENYKVNKLKSPMSGLVKSLSCTEGESVVEGQELCVLEAMKMQNLITAPSNGTIKEIKFNVGEKVTEGDVLIKFE</sequence>
<dbReference type="InterPro" id="IPR011764">
    <property type="entry name" value="Biotin_carboxylation_dom"/>
</dbReference>
<keyword evidence="7 18" id="KW-0547">Nucleotide-binding</keyword>
<feature type="domain" description="Biotin carboxylation" evidence="21">
    <location>
        <begin position="45"/>
        <end position="492"/>
    </location>
</feature>
<evidence type="ECO:0000256" key="12">
    <source>
        <dbReference type="ARBA" id="ARBA00023098"/>
    </source>
</evidence>
<organism evidence="22 23">
    <name type="scientific">Rhynchophorus ferrugineus</name>
    <name type="common">Red palm weevil</name>
    <name type="synonym">Curculio ferrugineus</name>
    <dbReference type="NCBI Taxonomy" id="354439"/>
    <lineage>
        <taxon>Eukaryota</taxon>
        <taxon>Metazoa</taxon>
        <taxon>Ecdysozoa</taxon>
        <taxon>Arthropoda</taxon>
        <taxon>Hexapoda</taxon>
        <taxon>Insecta</taxon>
        <taxon>Pterygota</taxon>
        <taxon>Neoptera</taxon>
        <taxon>Endopterygota</taxon>
        <taxon>Coleoptera</taxon>
        <taxon>Polyphaga</taxon>
        <taxon>Cucujiformia</taxon>
        <taxon>Curculionidae</taxon>
        <taxon>Dryophthorinae</taxon>
        <taxon>Rhynchophorus</taxon>
    </lineage>
</organism>
<evidence type="ECO:0000313" key="23">
    <source>
        <dbReference type="Proteomes" id="UP000625711"/>
    </source>
</evidence>
<evidence type="ECO:0000259" key="21">
    <source>
        <dbReference type="PROSITE" id="PS50979"/>
    </source>
</evidence>
<feature type="domain" description="Lipoyl-binding" evidence="19">
    <location>
        <begin position="643"/>
        <end position="712"/>
    </location>
</feature>
<evidence type="ECO:0000256" key="14">
    <source>
        <dbReference type="ARBA" id="ARBA00023211"/>
    </source>
</evidence>
<keyword evidence="9" id="KW-0460">Magnesium</keyword>
<keyword evidence="11" id="KW-0442">Lipid degradation</keyword>
<dbReference type="GO" id="GO:0004658">
    <property type="term" value="F:propionyl-CoA carboxylase activity"/>
    <property type="evidence" value="ECO:0007669"/>
    <property type="project" value="UniProtKB-EC"/>
</dbReference>
<dbReference type="Pfam" id="PF02785">
    <property type="entry name" value="Biotin_carb_C"/>
    <property type="match status" value="1"/>
</dbReference>
<comment type="subcellular location">
    <subcellularLocation>
        <location evidence="2">Mitochondrion matrix</location>
    </subcellularLocation>
</comment>
<evidence type="ECO:0000256" key="5">
    <source>
        <dbReference type="ARBA" id="ARBA00022598"/>
    </source>
</evidence>
<evidence type="ECO:0000256" key="16">
    <source>
        <dbReference type="ARBA" id="ARBA00049495"/>
    </source>
</evidence>
<dbReference type="FunFam" id="3.40.50.20:FF:000010">
    <property type="entry name" value="Propionyl-CoA carboxylase subunit alpha"/>
    <property type="match status" value="1"/>
</dbReference>
<dbReference type="PROSITE" id="PS00188">
    <property type="entry name" value="BIOTIN"/>
    <property type="match status" value="1"/>
</dbReference>
<feature type="domain" description="ATP-grasp" evidence="20">
    <location>
        <begin position="164"/>
        <end position="361"/>
    </location>
</feature>
<evidence type="ECO:0000256" key="15">
    <source>
        <dbReference type="ARBA" id="ARBA00023267"/>
    </source>
</evidence>
<dbReference type="Pfam" id="PF18140">
    <property type="entry name" value="PCC_BT"/>
    <property type="match status" value="1"/>
</dbReference>
<keyword evidence="6" id="KW-0479">Metal-binding</keyword>
<comment type="cofactor">
    <cofactor evidence="1">
        <name>biotin</name>
        <dbReference type="ChEBI" id="CHEBI:57586"/>
    </cofactor>
</comment>
<comment type="function">
    <text evidence="17">This is one of the 2 subunits of the biotin-dependent propionyl-CoA carboxylase (PCC), a mitochondrial enzyme involved in the catabolism of odd chain fatty acids, branched-chain amino acids isoleucine, threonine, methionine, and valine and other metabolites. Propionyl-CoA carboxylase catalyzes the carboxylation of propionyl-CoA/propanoyl-CoA to D-methylmalonyl-CoA/(S)-methylmalonyl-CoA. Within the holoenzyme, the alpha subunit catalyzes the ATP-dependent carboxylation of the biotin carried by the biotin carboxyl carrier (BCC) domain, while the beta subunit then transfers the carboxyl group from carboxylated biotin to propionyl-CoA. Propionyl-CoA carboxylase also significantly acts on butyryl-CoA/butanoyl-CoA, which is converted to ethylmalonyl-CoA/(2S)-ethylmalonyl-CoA. Other alternative minor substrates include (2E)-butenoyl-CoA/crotonoyl-CoA.</text>
</comment>
<keyword evidence="23" id="KW-1185">Reference proteome</keyword>
<keyword evidence="5" id="KW-0436">Ligase</keyword>
<evidence type="ECO:0000256" key="7">
    <source>
        <dbReference type="ARBA" id="ARBA00022741"/>
    </source>
</evidence>
<dbReference type="InterPro" id="IPR011761">
    <property type="entry name" value="ATP-grasp"/>
</dbReference>
<dbReference type="FunFam" id="3.30.1490.20:FF:000003">
    <property type="entry name" value="acetyl-CoA carboxylase isoform X1"/>
    <property type="match status" value="1"/>
</dbReference>
<evidence type="ECO:0000256" key="4">
    <source>
        <dbReference type="ARBA" id="ARBA00013050"/>
    </source>
</evidence>
<dbReference type="FunFam" id="2.40.50.100:FF:000003">
    <property type="entry name" value="Acetyl-CoA carboxylase biotin carboxyl carrier protein"/>
    <property type="match status" value="1"/>
</dbReference>
<dbReference type="PROSITE" id="PS00866">
    <property type="entry name" value="CPSASE_1"/>
    <property type="match status" value="1"/>
</dbReference>
<evidence type="ECO:0000256" key="18">
    <source>
        <dbReference type="PROSITE-ProRule" id="PRU00409"/>
    </source>
</evidence>
<dbReference type="Gene3D" id="2.40.50.100">
    <property type="match status" value="1"/>
</dbReference>
<keyword evidence="10" id="KW-0809">Transit peptide</keyword>
<dbReference type="EC" id="6.4.1.3" evidence="4"/>
<dbReference type="Pfam" id="PF00289">
    <property type="entry name" value="Biotin_carb_N"/>
    <property type="match status" value="1"/>
</dbReference>
<evidence type="ECO:0000256" key="1">
    <source>
        <dbReference type="ARBA" id="ARBA00001953"/>
    </source>
</evidence>
<dbReference type="GO" id="GO:0046872">
    <property type="term" value="F:metal ion binding"/>
    <property type="evidence" value="ECO:0007669"/>
    <property type="project" value="UniProtKB-KW"/>
</dbReference>
<dbReference type="FunFam" id="3.30.470.20:FF:000028">
    <property type="entry name" value="Methylcrotonoyl-CoA carboxylase subunit alpha, mitochondrial"/>
    <property type="match status" value="1"/>
</dbReference>
<keyword evidence="14" id="KW-0464">Manganese</keyword>
<dbReference type="PROSITE" id="PS50968">
    <property type="entry name" value="BIOTINYL_LIPOYL"/>
    <property type="match status" value="1"/>
</dbReference>
<keyword evidence="13" id="KW-0496">Mitochondrion</keyword>
<dbReference type="PROSITE" id="PS50979">
    <property type="entry name" value="BC"/>
    <property type="match status" value="1"/>
</dbReference>
<accession>A0A834MBY0</accession>
<dbReference type="InterPro" id="IPR016185">
    <property type="entry name" value="PreATP-grasp_dom_sf"/>
</dbReference>
<dbReference type="InterPro" id="IPR011053">
    <property type="entry name" value="Single_hybrid_motif"/>
</dbReference>
<keyword evidence="8 18" id="KW-0067">ATP-binding</keyword>
<dbReference type="InterPro" id="IPR000089">
    <property type="entry name" value="Biotin_lipoyl"/>
</dbReference>
<evidence type="ECO:0000256" key="6">
    <source>
        <dbReference type="ARBA" id="ARBA00022723"/>
    </source>
</evidence>
<evidence type="ECO:0000256" key="3">
    <source>
        <dbReference type="ARBA" id="ARBA00005060"/>
    </source>
</evidence>
<dbReference type="SUPFAM" id="SSF52440">
    <property type="entry name" value="PreATP-grasp domain"/>
    <property type="match status" value="1"/>
</dbReference>
<evidence type="ECO:0000256" key="13">
    <source>
        <dbReference type="ARBA" id="ARBA00023128"/>
    </source>
</evidence>
<dbReference type="GO" id="GO:0016042">
    <property type="term" value="P:lipid catabolic process"/>
    <property type="evidence" value="ECO:0007669"/>
    <property type="project" value="UniProtKB-KW"/>
</dbReference>
<dbReference type="InterPro" id="IPR050856">
    <property type="entry name" value="Biotin_carboxylase_complex"/>
</dbReference>
<dbReference type="GO" id="GO:0005759">
    <property type="term" value="C:mitochondrial matrix"/>
    <property type="evidence" value="ECO:0007669"/>
    <property type="project" value="UniProtKB-SubCell"/>
</dbReference>
<dbReference type="PROSITE" id="PS00867">
    <property type="entry name" value="CPSASE_2"/>
    <property type="match status" value="1"/>
</dbReference>
<dbReference type="OrthoDB" id="196847at2759"/>
<dbReference type="Proteomes" id="UP000625711">
    <property type="component" value="Unassembled WGS sequence"/>
</dbReference>
<dbReference type="SMART" id="SM00878">
    <property type="entry name" value="Biotin_carb_C"/>
    <property type="match status" value="1"/>
</dbReference>
<dbReference type="EMBL" id="JAACXV010000408">
    <property type="protein sequence ID" value="KAF7278053.1"/>
    <property type="molecule type" value="Genomic_DNA"/>
</dbReference>